<dbReference type="InterPro" id="IPR003673">
    <property type="entry name" value="CoA-Trfase_fam_III"/>
</dbReference>
<dbReference type="RefSeq" id="WP_243510186.1">
    <property type="nucleotide sequence ID" value="NZ_CP094534.1"/>
</dbReference>
<keyword evidence="3" id="KW-1185">Reference proteome</keyword>
<protein>
    <submittedName>
        <fullName evidence="2">CoA transferase</fullName>
    </submittedName>
</protein>
<evidence type="ECO:0000313" key="2">
    <source>
        <dbReference type="EMBL" id="UOE32196.1"/>
    </source>
</evidence>
<proteinExistence type="predicted"/>
<reference evidence="2 3" key="1">
    <citation type="submission" date="2022-03" db="EMBL/GenBank/DDBJ databases">
        <title>Hymenobactersp. isolated from the air.</title>
        <authorList>
            <person name="Won M."/>
            <person name="Kwon S.-W."/>
        </authorList>
    </citation>
    <scope>NUCLEOTIDE SEQUENCE [LARGE SCALE GENOMIC DNA]</scope>
    <source>
        <strain evidence="2 3">KACC 22596</strain>
    </source>
</reference>
<dbReference type="Proteomes" id="UP000831390">
    <property type="component" value="Chromosome"/>
</dbReference>
<dbReference type="PANTHER" id="PTHR48207">
    <property type="entry name" value="SUCCINATE--HYDROXYMETHYLGLUTARATE COA-TRANSFERASE"/>
    <property type="match status" value="1"/>
</dbReference>
<dbReference type="SUPFAM" id="SSF89796">
    <property type="entry name" value="CoA-transferase family III (CaiB/BaiF)"/>
    <property type="match status" value="2"/>
</dbReference>
<accession>A0ABY4AZ77</accession>
<dbReference type="InterPro" id="IPR023606">
    <property type="entry name" value="CoA-Trfase_III_dom_1_sf"/>
</dbReference>
<dbReference type="EMBL" id="CP094534">
    <property type="protein sequence ID" value="UOE32196.1"/>
    <property type="molecule type" value="Genomic_DNA"/>
</dbReference>
<dbReference type="InterPro" id="IPR050483">
    <property type="entry name" value="CoA-transferase_III_domain"/>
</dbReference>
<dbReference type="InterPro" id="IPR044855">
    <property type="entry name" value="CoA-Trfase_III_dom3_sf"/>
</dbReference>
<keyword evidence="1 2" id="KW-0808">Transferase</keyword>
<evidence type="ECO:0000313" key="3">
    <source>
        <dbReference type="Proteomes" id="UP000831390"/>
    </source>
</evidence>
<sequence>MSLPLSGLLVIEFSQFLAAPSAGLRLADLGARVIKIERPGTGEAGRQIAIKNLFVEGSSLVFHTINRNKESYAADLKNPDDLAQVKQLLARADVMTHNFRPGIMEKIGLGYDDVRALNPRLVYGVVTGYGSTGPWATKPGQDLLIQSMSGLTYLSGTKDDGPTPFGIAVADIICGSHFAQGLLAALLKRDRTGRGALVEVSLLESVLDMQFELLTTHLNDGGQLPQRGAARGTAHPYLSAPYGIYQTQDGYLALAMGNLDKLDATLKLDILTDYPTASSWFDGRDDISARLATALREAPTATWLAKLEPLGIWCAEVLNYQQATRSPGFEVLGMKQLVKLSDGQQLATTRCPIRIDGEKLYSDKAAPKPGHDTAAIGEEFGLVGSFSHQASDSQTFRNAQNLLETDSQKPLAGLMVVDFSQFLSGPSAALRLADMGARVIKIERPETGDICRHLYTSNVIMNGESSVFHAINRNKESFAVDLKNEDDKAQVWELLRRADVVMHNYRPGVMERLGFDYARVQAQNPSVVYGEISGYGSEGPWRDKPGQDLLLQSVSGLTWLSGNADAGPVPMGLSIVDMLAGAHLAQGLLACLVRRGRSSAGGLVQVSMLESAFDFQFETITTFFNDGGALPERTQHNNAHAYLGAPYGVYQTSNGILALAMGSIPKLGHLLGCEPLLSYPEPAQAFTQRDEIKATLATHLRTNTTEAWLAVLEPADIWCANVLTWDKLLAHEGFAALNMVQEVTMADGYQYRTTRCPIRFDGELLTSPIGSPQLGQDNAAILAEIATSQPARYDA</sequence>
<name>A0ABY4AZ77_9BACT</name>
<gene>
    <name evidence="2" type="ORF">MTP16_13760</name>
</gene>
<dbReference type="GO" id="GO:0016740">
    <property type="term" value="F:transferase activity"/>
    <property type="evidence" value="ECO:0007669"/>
    <property type="project" value="UniProtKB-KW"/>
</dbReference>
<dbReference type="Gene3D" id="3.30.1540.10">
    <property type="entry name" value="formyl-coa transferase, domain 3"/>
    <property type="match status" value="2"/>
</dbReference>
<dbReference type="PANTHER" id="PTHR48207:SF4">
    <property type="entry name" value="BLL6097 PROTEIN"/>
    <property type="match status" value="1"/>
</dbReference>
<organism evidence="2 3">
    <name type="scientific">Hymenobacter monticola</name>
    <dbReference type="NCBI Taxonomy" id="1705399"/>
    <lineage>
        <taxon>Bacteria</taxon>
        <taxon>Pseudomonadati</taxon>
        <taxon>Bacteroidota</taxon>
        <taxon>Cytophagia</taxon>
        <taxon>Cytophagales</taxon>
        <taxon>Hymenobacteraceae</taxon>
        <taxon>Hymenobacter</taxon>
    </lineage>
</organism>
<dbReference type="Gene3D" id="3.40.50.10540">
    <property type="entry name" value="Crotonobetainyl-coa:carnitine coa-transferase, domain 1"/>
    <property type="match status" value="2"/>
</dbReference>
<dbReference type="Pfam" id="PF02515">
    <property type="entry name" value="CoA_transf_3"/>
    <property type="match status" value="2"/>
</dbReference>
<evidence type="ECO:0000256" key="1">
    <source>
        <dbReference type="ARBA" id="ARBA00022679"/>
    </source>
</evidence>